<dbReference type="PROSITE" id="PS00216">
    <property type="entry name" value="SUGAR_TRANSPORT_1"/>
    <property type="match status" value="1"/>
</dbReference>
<evidence type="ECO:0000256" key="5">
    <source>
        <dbReference type="SAM" id="Phobius"/>
    </source>
</evidence>
<feature type="transmembrane region" description="Helical" evidence="5">
    <location>
        <begin position="20"/>
        <end position="44"/>
    </location>
</feature>
<reference evidence="7" key="3">
    <citation type="submission" date="2025-08" db="UniProtKB">
        <authorList>
            <consortium name="Ensembl"/>
        </authorList>
    </citation>
    <scope>IDENTIFICATION</scope>
</reference>
<feature type="transmembrane region" description="Helical" evidence="5">
    <location>
        <begin position="443"/>
        <end position="465"/>
    </location>
</feature>
<feature type="transmembrane region" description="Helical" evidence="5">
    <location>
        <begin position="409"/>
        <end position="431"/>
    </location>
</feature>
<dbReference type="Ensembl" id="ENSCINT00000001843.3">
    <property type="protein sequence ID" value="ENSCINP00000001843.3"/>
    <property type="gene ID" value="ENSCING00000000994.3"/>
</dbReference>
<feature type="transmembrane region" description="Helical" evidence="5">
    <location>
        <begin position="355"/>
        <end position="377"/>
    </location>
</feature>
<evidence type="ECO:0000313" key="7">
    <source>
        <dbReference type="Ensembl" id="ENSCINP00000001843.3"/>
    </source>
</evidence>
<accession>F6YLB5</accession>
<reference evidence="7" key="4">
    <citation type="submission" date="2025-09" db="UniProtKB">
        <authorList>
            <consortium name="Ensembl"/>
        </authorList>
    </citation>
    <scope>IDENTIFICATION</scope>
</reference>
<dbReference type="HOGENOM" id="CLU_001265_33_4_1"/>
<keyword evidence="8" id="KW-1185">Reference proteome</keyword>
<dbReference type="CDD" id="cd17317">
    <property type="entry name" value="MFS_SLC22"/>
    <property type="match status" value="1"/>
</dbReference>
<reference evidence="8" key="1">
    <citation type="journal article" date="2002" name="Science">
        <title>The draft genome of Ciona intestinalis: insights into chordate and vertebrate origins.</title>
        <authorList>
            <person name="Dehal P."/>
            <person name="Satou Y."/>
            <person name="Campbell R.K."/>
            <person name="Chapman J."/>
            <person name="Degnan B."/>
            <person name="De Tomaso A."/>
            <person name="Davidson B."/>
            <person name="Di Gregorio A."/>
            <person name="Gelpke M."/>
            <person name="Goodstein D.M."/>
            <person name="Harafuji N."/>
            <person name="Hastings K.E."/>
            <person name="Ho I."/>
            <person name="Hotta K."/>
            <person name="Huang W."/>
            <person name="Kawashima T."/>
            <person name="Lemaire P."/>
            <person name="Martinez D."/>
            <person name="Meinertzhagen I.A."/>
            <person name="Necula S."/>
            <person name="Nonaka M."/>
            <person name="Putnam N."/>
            <person name="Rash S."/>
            <person name="Saiga H."/>
            <person name="Satake M."/>
            <person name="Terry A."/>
            <person name="Yamada L."/>
            <person name="Wang H.G."/>
            <person name="Awazu S."/>
            <person name="Azumi K."/>
            <person name="Boore J."/>
            <person name="Branno M."/>
            <person name="Chin-Bow S."/>
            <person name="DeSantis R."/>
            <person name="Doyle S."/>
            <person name="Francino P."/>
            <person name="Keys D.N."/>
            <person name="Haga S."/>
            <person name="Hayashi H."/>
            <person name="Hino K."/>
            <person name="Imai K.S."/>
            <person name="Inaba K."/>
            <person name="Kano S."/>
            <person name="Kobayashi K."/>
            <person name="Kobayashi M."/>
            <person name="Lee B.I."/>
            <person name="Makabe K.W."/>
            <person name="Manohar C."/>
            <person name="Matassi G."/>
            <person name="Medina M."/>
            <person name="Mochizuki Y."/>
            <person name="Mount S."/>
            <person name="Morishita T."/>
            <person name="Miura S."/>
            <person name="Nakayama A."/>
            <person name="Nishizaka S."/>
            <person name="Nomoto H."/>
            <person name="Ohta F."/>
            <person name="Oishi K."/>
            <person name="Rigoutsos I."/>
            <person name="Sano M."/>
            <person name="Sasaki A."/>
            <person name="Sasakura Y."/>
            <person name="Shoguchi E."/>
            <person name="Shin-i T."/>
            <person name="Spagnuolo A."/>
            <person name="Stainier D."/>
            <person name="Suzuki M.M."/>
            <person name="Tassy O."/>
            <person name="Takatori N."/>
            <person name="Tokuoka M."/>
            <person name="Yagi K."/>
            <person name="Yoshizaki F."/>
            <person name="Wada S."/>
            <person name="Zhang C."/>
            <person name="Hyatt P.D."/>
            <person name="Larimer F."/>
            <person name="Detter C."/>
            <person name="Doggett N."/>
            <person name="Glavina T."/>
            <person name="Hawkins T."/>
            <person name="Richardson P."/>
            <person name="Lucas S."/>
            <person name="Kohara Y."/>
            <person name="Levine M."/>
            <person name="Satoh N."/>
            <person name="Rokhsar D.S."/>
        </authorList>
    </citation>
    <scope>NUCLEOTIDE SEQUENCE [LARGE SCALE GENOMIC DNA]</scope>
</reference>
<dbReference type="InParanoid" id="F6YLB5"/>
<evidence type="ECO:0000259" key="6">
    <source>
        <dbReference type="PROSITE" id="PS50850"/>
    </source>
</evidence>
<evidence type="ECO:0000313" key="8">
    <source>
        <dbReference type="Proteomes" id="UP000008144"/>
    </source>
</evidence>
<evidence type="ECO:0000256" key="1">
    <source>
        <dbReference type="ARBA" id="ARBA00004141"/>
    </source>
</evidence>
<proteinExistence type="predicted"/>
<sequence>TMSYEDILKAVGGFGRYQKLLTLLLVVSGIPNGYLVLTIVFVGMTPPHRCCVPGIEECSQTWEAHIPHHDIDGVKYSQCGMISTDSNTTKQCTNGWVFDIDSDRTTFVTEWELVCDRSLYRPLLTALFMAGVMCGSTLSGFLSDRFGRRPVFLAGTFGMFVCFGLCGISTSPIMYAITLFLSGAMNLVNYATAYVLASEVISTSKRVITGTLTIAAFAIGYMLIPLLAYFLPHWRTLYLITSLTGFLFIPYIWLIDESPSWLLSKGKFEEFWKLVRKIAKSNGVPEENSTSLNELKLITQKEENKETAESWSDLFRHFKHRRVFATLLNKCFTWFSCSVAYYVLSLNTSNFGGSPYINCFLAAAVEIPAYAIVILALKKIGRKSFVFGSLFFGLNGLIAHLFIVSTKGAIASAMIGKLCVAACFSVIYLYCAELFPTPIRTTAVGLCSMSARVGAIVAPYLLYAGETYSSLPYLIIFGLSFLSAFFILWLPETCLATLPESKNDMLRLKLNLKEIFKIHKIIGKGSENNNDANEDQKSVTEPLSV</sequence>
<protein>
    <recommendedName>
        <fullName evidence="6">Major facilitator superfamily (MFS) profile domain-containing protein</fullName>
    </recommendedName>
</protein>
<dbReference type="InterPro" id="IPR036259">
    <property type="entry name" value="MFS_trans_sf"/>
</dbReference>
<feature type="transmembrane region" description="Helical" evidence="5">
    <location>
        <begin position="208"/>
        <end position="231"/>
    </location>
</feature>
<dbReference type="EMBL" id="EAAA01000469">
    <property type="status" value="NOT_ANNOTATED_CDS"/>
    <property type="molecule type" value="Genomic_DNA"/>
</dbReference>
<evidence type="ECO:0000256" key="3">
    <source>
        <dbReference type="ARBA" id="ARBA00022989"/>
    </source>
</evidence>
<feature type="domain" description="Major facilitator superfamily (MFS) profile" evidence="6">
    <location>
        <begin position="21"/>
        <end position="495"/>
    </location>
</feature>
<reference evidence="7" key="2">
    <citation type="journal article" date="2008" name="Genome Biol.">
        <title>Improved genome assembly and evidence-based global gene model set for the chordate Ciona intestinalis: new insight into intron and operon populations.</title>
        <authorList>
            <person name="Satou Y."/>
            <person name="Mineta K."/>
            <person name="Ogasawara M."/>
            <person name="Sasakura Y."/>
            <person name="Shoguchi E."/>
            <person name="Ueno K."/>
            <person name="Yamada L."/>
            <person name="Matsumoto J."/>
            <person name="Wasserscheid J."/>
            <person name="Dewar K."/>
            <person name="Wiley G.B."/>
            <person name="Macmil S.L."/>
            <person name="Roe B.A."/>
            <person name="Zeller R.W."/>
            <person name="Hastings K.E."/>
            <person name="Lemaire P."/>
            <person name="Lindquist E."/>
            <person name="Endo T."/>
            <person name="Hotta K."/>
            <person name="Inaba K."/>
        </authorList>
    </citation>
    <scope>NUCLEOTIDE SEQUENCE [LARGE SCALE GENOMIC DNA]</scope>
    <source>
        <strain evidence="7">wild type</strain>
    </source>
</reference>
<dbReference type="SUPFAM" id="SSF103473">
    <property type="entry name" value="MFS general substrate transporter"/>
    <property type="match status" value="1"/>
</dbReference>
<feature type="transmembrane region" description="Helical" evidence="5">
    <location>
        <begin position="237"/>
        <end position="255"/>
    </location>
</feature>
<dbReference type="Pfam" id="PF00083">
    <property type="entry name" value="Sugar_tr"/>
    <property type="match status" value="1"/>
</dbReference>
<dbReference type="GO" id="GO:0016020">
    <property type="term" value="C:membrane"/>
    <property type="evidence" value="ECO:0007669"/>
    <property type="project" value="UniProtKB-SubCell"/>
</dbReference>
<dbReference type="PROSITE" id="PS50850">
    <property type="entry name" value="MFS"/>
    <property type="match status" value="1"/>
</dbReference>
<feature type="transmembrane region" description="Helical" evidence="5">
    <location>
        <begin position="384"/>
        <end position="403"/>
    </location>
</feature>
<dbReference type="OMA" id="HIEMLAI"/>
<dbReference type="Gene3D" id="1.20.1250.20">
    <property type="entry name" value="MFS general substrate transporter like domains"/>
    <property type="match status" value="1"/>
</dbReference>
<name>F6YLB5_CIOIN</name>
<dbReference type="GO" id="GO:0022857">
    <property type="term" value="F:transmembrane transporter activity"/>
    <property type="evidence" value="ECO:0007669"/>
    <property type="project" value="InterPro"/>
</dbReference>
<dbReference type="GeneTree" id="ENSGT00940000162538"/>
<dbReference type="InterPro" id="IPR005828">
    <property type="entry name" value="MFS_sugar_transport-like"/>
</dbReference>
<organism evidence="7 8">
    <name type="scientific">Ciona intestinalis</name>
    <name type="common">Transparent sea squirt</name>
    <name type="synonym">Ascidia intestinalis</name>
    <dbReference type="NCBI Taxonomy" id="7719"/>
    <lineage>
        <taxon>Eukaryota</taxon>
        <taxon>Metazoa</taxon>
        <taxon>Chordata</taxon>
        <taxon>Tunicata</taxon>
        <taxon>Ascidiacea</taxon>
        <taxon>Phlebobranchia</taxon>
        <taxon>Cionidae</taxon>
        <taxon>Ciona</taxon>
    </lineage>
</organism>
<dbReference type="AlphaFoldDB" id="F6YLB5"/>
<dbReference type="InterPro" id="IPR005829">
    <property type="entry name" value="Sugar_transporter_CS"/>
</dbReference>
<keyword evidence="2 5" id="KW-0812">Transmembrane</keyword>
<keyword evidence="4 5" id="KW-0472">Membrane</keyword>
<evidence type="ECO:0000256" key="2">
    <source>
        <dbReference type="ARBA" id="ARBA00022692"/>
    </source>
</evidence>
<evidence type="ECO:0000256" key="4">
    <source>
        <dbReference type="ARBA" id="ARBA00023136"/>
    </source>
</evidence>
<dbReference type="InterPro" id="IPR020846">
    <property type="entry name" value="MFS_dom"/>
</dbReference>
<feature type="transmembrane region" description="Helical" evidence="5">
    <location>
        <begin position="323"/>
        <end position="343"/>
    </location>
</feature>
<comment type="subcellular location">
    <subcellularLocation>
        <location evidence="1">Membrane</location>
        <topology evidence="1">Multi-pass membrane protein</topology>
    </subcellularLocation>
</comment>
<feature type="transmembrane region" description="Helical" evidence="5">
    <location>
        <begin position="471"/>
        <end position="490"/>
    </location>
</feature>
<dbReference type="Proteomes" id="UP000008144">
    <property type="component" value="Chromosome 10"/>
</dbReference>
<feature type="transmembrane region" description="Helical" evidence="5">
    <location>
        <begin position="119"/>
        <end position="139"/>
    </location>
</feature>
<dbReference type="PANTHER" id="PTHR24064">
    <property type="entry name" value="SOLUTE CARRIER FAMILY 22 MEMBER"/>
    <property type="match status" value="1"/>
</dbReference>
<feature type="transmembrane region" description="Helical" evidence="5">
    <location>
        <begin position="176"/>
        <end position="196"/>
    </location>
</feature>
<keyword evidence="3 5" id="KW-1133">Transmembrane helix</keyword>
<feature type="transmembrane region" description="Helical" evidence="5">
    <location>
        <begin position="151"/>
        <end position="170"/>
    </location>
</feature>